<keyword evidence="4" id="KW-0539">Nucleus</keyword>
<evidence type="ECO:0000313" key="6">
    <source>
        <dbReference type="EMBL" id="CAH2038291.1"/>
    </source>
</evidence>
<evidence type="ECO:0000256" key="4">
    <source>
        <dbReference type="ARBA" id="ARBA00023242"/>
    </source>
</evidence>
<organism evidence="6 7">
    <name type="scientific">Thlaspi arvense</name>
    <name type="common">Field penny-cress</name>
    <dbReference type="NCBI Taxonomy" id="13288"/>
    <lineage>
        <taxon>Eukaryota</taxon>
        <taxon>Viridiplantae</taxon>
        <taxon>Streptophyta</taxon>
        <taxon>Embryophyta</taxon>
        <taxon>Tracheophyta</taxon>
        <taxon>Spermatophyta</taxon>
        <taxon>Magnoliopsida</taxon>
        <taxon>eudicotyledons</taxon>
        <taxon>Gunneridae</taxon>
        <taxon>Pentapetalae</taxon>
        <taxon>rosids</taxon>
        <taxon>malvids</taxon>
        <taxon>Brassicales</taxon>
        <taxon>Brassicaceae</taxon>
        <taxon>Thlaspideae</taxon>
        <taxon>Thlaspi</taxon>
    </lineage>
</organism>
<dbReference type="AlphaFoldDB" id="A0AAU9RHH0"/>
<comment type="subcellular location">
    <subcellularLocation>
        <location evidence="1">Nucleus</location>
        <location evidence="1">Nucleolus</location>
    </subcellularLocation>
</comment>
<feature type="compositionally biased region" description="Acidic residues" evidence="5">
    <location>
        <begin position="1"/>
        <end position="10"/>
    </location>
</feature>
<name>A0AAU9RHH0_THLAR</name>
<sequence>MQAGLDDEEGSLAPPSRARHIGKRARKNKSVTVSFDEKDLRDFVTGFHKRKKKRRKEAQKQQEESMRRKRIEARKKRKLEERMVAGLGEESEEGEAEEDAENEEAEPDASTSGTTMYDTGELKVTVTTSEISREEDEPVRREKSQSTESGSTAKASAKQPVPVRKAKPSKQNRKHRSSTKIMKKRDKKKQARGIKTSR</sequence>
<dbReference type="PANTHER" id="PTHR14577">
    <property type="entry name" value="NUCLEOLAR PROTEIN 12"/>
    <property type="match status" value="1"/>
</dbReference>
<feature type="compositionally biased region" description="Basic residues" evidence="5">
    <location>
        <begin position="47"/>
        <end position="57"/>
    </location>
</feature>
<comment type="similarity">
    <text evidence="2">Belongs to the RRP17 family.</text>
</comment>
<dbReference type="GO" id="GO:0005730">
    <property type="term" value="C:nucleolus"/>
    <property type="evidence" value="ECO:0007669"/>
    <property type="project" value="UniProtKB-SubCell"/>
</dbReference>
<feature type="compositionally biased region" description="Acidic residues" evidence="5">
    <location>
        <begin position="89"/>
        <end position="107"/>
    </location>
</feature>
<dbReference type="PANTHER" id="PTHR14577:SF0">
    <property type="entry name" value="NUCLEOLAR PROTEIN 12"/>
    <property type="match status" value="1"/>
</dbReference>
<feature type="compositionally biased region" description="Basic residues" evidence="5">
    <location>
        <begin position="67"/>
        <end position="77"/>
    </location>
</feature>
<feature type="region of interest" description="Disordered" evidence="5">
    <location>
        <begin position="1"/>
        <end position="31"/>
    </location>
</feature>
<dbReference type="Pfam" id="PF09805">
    <property type="entry name" value="Nop25"/>
    <property type="match status" value="1"/>
</dbReference>
<accession>A0AAU9RHH0</accession>
<evidence type="ECO:0000256" key="2">
    <source>
        <dbReference type="ARBA" id="ARBA00007175"/>
    </source>
</evidence>
<feature type="compositionally biased region" description="Basic residues" evidence="5">
    <location>
        <begin position="164"/>
        <end position="198"/>
    </location>
</feature>
<protein>
    <recommendedName>
        <fullName evidence="8">Ribosomal RNA-processing protein 17</fullName>
    </recommendedName>
</protein>
<keyword evidence="3" id="KW-0175">Coiled coil</keyword>
<dbReference type="EMBL" id="OU466857">
    <property type="protein sequence ID" value="CAH2038291.1"/>
    <property type="molecule type" value="Genomic_DNA"/>
</dbReference>
<evidence type="ECO:0008006" key="8">
    <source>
        <dbReference type="Google" id="ProtNLM"/>
    </source>
</evidence>
<feature type="region of interest" description="Disordered" evidence="5">
    <location>
        <begin position="46"/>
        <end position="198"/>
    </location>
</feature>
<evidence type="ECO:0000313" key="7">
    <source>
        <dbReference type="Proteomes" id="UP000836841"/>
    </source>
</evidence>
<evidence type="ECO:0000256" key="3">
    <source>
        <dbReference type="ARBA" id="ARBA00023054"/>
    </source>
</evidence>
<proteinExistence type="inferred from homology"/>
<dbReference type="Proteomes" id="UP000836841">
    <property type="component" value="Chromosome 1"/>
</dbReference>
<dbReference type="InterPro" id="IPR019186">
    <property type="entry name" value="Nucleolar_protein_12"/>
</dbReference>
<dbReference type="GO" id="GO:0019843">
    <property type="term" value="F:rRNA binding"/>
    <property type="evidence" value="ECO:0007669"/>
    <property type="project" value="TreeGrafter"/>
</dbReference>
<evidence type="ECO:0000256" key="1">
    <source>
        <dbReference type="ARBA" id="ARBA00004604"/>
    </source>
</evidence>
<evidence type="ECO:0000256" key="5">
    <source>
        <dbReference type="SAM" id="MobiDB-lite"/>
    </source>
</evidence>
<keyword evidence="7" id="KW-1185">Reference proteome</keyword>
<gene>
    <name evidence="6" type="ORF">TAV2_LOCUS1757</name>
</gene>
<feature type="compositionally biased region" description="Basic residues" evidence="5">
    <location>
        <begin position="17"/>
        <end position="29"/>
    </location>
</feature>
<reference evidence="6 7" key="1">
    <citation type="submission" date="2022-03" db="EMBL/GenBank/DDBJ databases">
        <authorList>
            <person name="Nunn A."/>
            <person name="Chopra R."/>
            <person name="Nunn A."/>
            <person name="Contreras Garrido A."/>
        </authorList>
    </citation>
    <scope>NUCLEOTIDE SEQUENCE [LARGE SCALE GENOMIC DNA]</scope>
</reference>